<dbReference type="PROSITE" id="PS50893">
    <property type="entry name" value="ABC_TRANSPORTER_2"/>
    <property type="match status" value="1"/>
</dbReference>
<keyword evidence="15" id="KW-1185">Reference proteome</keyword>
<accession>A0A328FED7</accession>
<evidence type="ECO:0000256" key="2">
    <source>
        <dbReference type="ARBA" id="ARBA00022448"/>
    </source>
</evidence>
<dbReference type="Proteomes" id="UP000293902">
    <property type="component" value="Chromosome"/>
</dbReference>
<dbReference type="Pfam" id="PF00005">
    <property type="entry name" value="ABC_tran"/>
    <property type="match status" value="1"/>
</dbReference>
<keyword evidence="6 13" id="KW-0067">ATP-binding</keyword>
<evidence type="ECO:0000256" key="1">
    <source>
        <dbReference type="ARBA" id="ARBA00004651"/>
    </source>
</evidence>
<feature type="transmembrane region" description="Helical" evidence="9">
    <location>
        <begin position="52"/>
        <end position="70"/>
    </location>
</feature>
<dbReference type="PROSITE" id="PS00211">
    <property type="entry name" value="ABC_TRANSPORTER_1"/>
    <property type="match status" value="1"/>
</dbReference>
<evidence type="ECO:0000259" key="11">
    <source>
        <dbReference type="PROSITE" id="PS50929"/>
    </source>
</evidence>
<evidence type="ECO:0000256" key="6">
    <source>
        <dbReference type="ARBA" id="ARBA00022840"/>
    </source>
</evidence>
<dbReference type="InterPro" id="IPR027417">
    <property type="entry name" value="P-loop_NTPase"/>
</dbReference>
<evidence type="ECO:0000256" key="8">
    <source>
        <dbReference type="ARBA" id="ARBA00023136"/>
    </source>
</evidence>
<dbReference type="SUPFAM" id="SSF52540">
    <property type="entry name" value="P-loop containing nucleoside triphosphate hydrolases"/>
    <property type="match status" value="1"/>
</dbReference>
<evidence type="ECO:0000256" key="7">
    <source>
        <dbReference type="ARBA" id="ARBA00022989"/>
    </source>
</evidence>
<dbReference type="CDD" id="cd18541">
    <property type="entry name" value="ABC_6TM_TmrB_like"/>
    <property type="match status" value="1"/>
</dbReference>
<dbReference type="EMBL" id="CP036313">
    <property type="protein sequence ID" value="QBH12804.1"/>
    <property type="molecule type" value="Genomic_DNA"/>
</dbReference>
<dbReference type="GO" id="GO:0015421">
    <property type="term" value="F:ABC-type oligopeptide transporter activity"/>
    <property type="evidence" value="ECO:0007669"/>
    <property type="project" value="TreeGrafter"/>
</dbReference>
<dbReference type="SMART" id="SM00382">
    <property type="entry name" value="AAA"/>
    <property type="match status" value="1"/>
</dbReference>
<dbReference type="Proteomes" id="UP000248798">
    <property type="component" value="Unassembled WGS sequence"/>
</dbReference>
<dbReference type="FunFam" id="1.20.1560.10:FF:000011">
    <property type="entry name" value="Multidrug ABC transporter ATP-binding protein"/>
    <property type="match status" value="1"/>
</dbReference>
<keyword evidence="2" id="KW-0813">Transport</keyword>
<dbReference type="GO" id="GO:0005886">
    <property type="term" value="C:plasma membrane"/>
    <property type="evidence" value="ECO:0007669"/>
    <property type="project" value="UniProtKB-SubCell"/>
</dbReference>
<gene>
    <name evidence="13" type="ORF">DO021_05320</name>
    <name evidence="12" type="ORF">EYB58_07705</name>
</gene>
<reference evidence="13 14" key="1">
    <citation type="submission" date="2018-06" db="EMBL/GenBank/DDBJ databases">
        <title>Complete Genome Sequence of Desulfobacter hydrogenophilus (DSM3380).</title>
        <authorList>
            <person name="Marietou A."/>
            <person name="Schreiber L."/>
            <person name="Marshall I."/>
            <person name="Jorgensen B."/>
        </authorList>
    </citation>
    <scope>NUCLEOTIDE SEQUENCE [LARGE SCALE GENOMIC DNA]</scope>
    <source>
        <strain evidence="13 14">DSM 3380</strain>
    </source>
</reference>
<evidence type="ECO:0000256" key="3">
    <source>
        <dbReference type="ARBA" id="ARBA00022475"/>
    </source>
</evidence>
<dbReference type="Gene3D" id="3.40.50.300">
    <property type="entry name" value="P-loop containing nucleotide triphosphate hydrolases"/>
    <property type="match status" value="1"/>
</dbReference>
<dbReference type="FunFam" id="3.40.50.300:FF:000854">
    <property type="entry name" value="Multidrug ABC transporter ATP-binding protein"/>
    <property type="match status" value="1"/>
</dbReference>
<dbReference type="InterPro" id="IPR003439">
    <property type="entry name" value="ABC_transporter-like_ATP-bd"/>
</dbReference>
<dbReference type="PANTHER" id="PTHR43394:SF1">
    <property type="entry name" value="ATP-BINDING CASSETTE SUB-FAMILY B MEMBER 10, MITOCHONDRIAL"/>
    <property type="match status" value="1"/>
</dbReference>
<feature type="domain" description="ABC transporter" evidence="10">
    <location>
        <begin position="333"/>
        <end position="570"/>
    </location>
</feature>
<name>A0A328FED7_9BACT</name>
<keyword evidence="3" id="KW-1003">Cell membrane</keyword>
<evidence type="ECO:0000313" key="13">
    <source>
        <dbReference type="EMBL" id="RAM03041.1"/>
    </source>
</evidence>
<dbReference type="GO" id="GO:0016887">
    <property type="term" value="F:ATP hydrolysis activity"/>
    <property type="evidence" value="ECO:0007669"/>
    <property type="project" value="InterPro"/>
</dbReference>
<dbReference type="GO" id="GO:0005524">
    <property type="term" value="F:ATP binding"/>
    <property type="evidence" value="ECO:0007669"/>
    <property type="project" value="UniProtKB-KW"/>
</dbReference>
<keyword evidence="5" id="KW-0547">Nucleotide-binding</keyword>
<evidence type="ECO:0000256" key="5">
    <source>
        <dbReference type="ARBA" id="ARBA00022741"/>
    </source>
</evidence>
<dbReference type="PROSITE" id="PS50929">
    <property type="entry name" value="ABC_TM1F"/>
    <property type="match status" value="1"/>
</dbReference>
<dbReference type="InterPro" id="IPR011527">
    <property type="entry name" value="ABC1_TM_dom"/>
</dbReference>
<feature type="transmembrane region" description="Helical" evidence="9">
    <location>
        <begin position="156"/>
        <end position="174"/>
    </location>
</feature>
<dbReference type="Pfam" id="PF00664">
    <property type="entry name" value="ABC_membrane"/>
    <property type="match status" value="1"/>
</dbReference>
<keyword evidence="8 9" id="KW-0472">Membrane</keyword>
<dbReference type="InterPro" id="IPR036640">
    <property type="entry name" value="ABC1_TM_sf"/>
</dbReference>
<feature type="domain" description="ABC transmembrane type-1" evidence="11">
    <location>
        <begin position="16"/>
        <end position="299"/>
    </location>
</feature>
<dbReference type="SUPFAM" id="SSF90123">
    <property type="entry name" value="ABC transporter transmembrane region"/>
    <property type="match status" value="1"/>
</dbReference>
<feature type="transmembrane region" description="Helical" evidence="9">
    <location>
        <begin position="127"/>
        <end position="150"/>
    </location>
</feature>
<dbReference type="PANTHER" id="PTHR43394">
    <property type="entry name" value="ATP-DEPENDENT PERMEASE MDL1, MITOCHONDRIAL"/>
    <property type="match status" value="1"/>
</dbReference>
<dbReference type="InterPro" id="IPR039421">
    <property type="entry name" value="Type_1_exporter"/>
</dbReference>
<evidence type="ECO:0000313" key="15">
    <source>
        <dbReference type="Proteomes" id="UP000293902"/>
    </source>
</evidence>
<organism evidence="13 14">
    <name type="scientific">Desulfobacter hydrogenophilus</name>
    <dbReference type="NCBI Taxonomy" id="2291"/>
    <lineage>
        <taxon>Bacteria</taxon>
        <taxon>Pseudomonadati</taxon>
        <taxon>Thermodesulfobacteriota</taxon>
        <taxon>Desulfobacteria</taxon>
        <taxon>Desulfobacterales</taxon>
        <taxon>Desulfobacteraceae</taxon>
        <taxon>Desulfobacter</taxon>
    </lineage>
</organism>
<feature type="transmembrane region" description="Helical" evidence="9">
    <location>
        <begin position="238"/>
        <end position="261"/>
    </location>
</feature>
<protein>
    <submittedName>
        <fullName evidence="13">ABC transporter ATP-binding protein</fullName>
    </submittedName>
</protein>
<dbReference type="InterPro" id="IPR003593">
    <property type="entry name" value="AAA+_ATPase"/>
</dbReference>
<keyword evidence="7 9" id="KW-1133">Transmembrane helix</keyword>
<evidence type="ECO:0000313" key="14">
    <source>
        <dbReference type="Proteomes" id="UP000248798"/>
    </source>
</evidence>
<comment type="subcellular location">
    <subcellularLocation>
        <location evidence="1">Cell membrane</location>
        <topology evidence="1">Multi-pass membrane protein</topology>
    </subcellularLocation>
</comment>
<evidence type="ECO:0000256" key="4">
    <source>
        <dbReference type="ARBA" id="ARBA00022692"/>
    </source>
</evidence>
<proteinExistence type="predicted"/>
<dbReference type="Gene3D" id="1.20.1560.10">
    <property type="entry name" value="ABC transporter type 1, transmembrane domain"/>
    <property type="match status" value="1"/>
</dbReference>
<evidence type="ECO:0000256" key="9">
    <source>
        <dbReference type="SAM" id="Phobius"/>
    </source>
</evidence>
<feature type="transmembrane region" description="Helical" evidence="9">
    <location>
        <begin position="12"/>
        <end position="32"/>
    </location>
</feature>
<dbReference type="OrthoDB" id="9772049at2"/>
<sequence length="582" mass="64784">MKVILYYFKKNLRKIAAGVFCMIVVDLLQLVVPQIVSRAVDILADAHFDRHVLFVQCAVIVGAGLLMALLRSGWRMLLMGSARDLERGIRDDLYAHMLSLDTAYYDKTRAGDIMAHATSDILHVRMAFGFGIIALVDTLLLGSACIGIMVWTSPKLAALCLIPLPFLVLVTKNLGNRMHQYHNTAQEAFSALTEQVRESFFGIRVIKVFNFEPQVRQKTENSARGYFRKNLKRAYINALLRPLLGLFFNTSTLIIILYGGGLVMENRLSPGEFVAFIQYLGILAWPVIAIGWMTNLLQRGMASLKRINVLLNTRSEITFPEDTVMPEIVSGHIRFEKVSFSYDKKVNVLSDISMEIPAGVRIGITGPPGCGKTTLLSLIPRLYDPMTGRICLDGKDLKTFDPEFLRRHISFMAQEPFLFSGTLEDNILMGERFSGGNARELLDQVIHICALGDTIAQMPKGLGTLVGERGVTLSGGQKQRVTLARTLVQPKPVILLDDPVSHLDTRTAEGVIRGISRMNRDAVMVMVSHRLSALADCDRIYVMDNGTITDQGTHEQLKASNAFYRTSFKVQQSERQLLGDGS</sequence>
<evidence type="ECO:0000313" key="12">
    <source>
        <dbReference type="EMBL" id="QBH12804.1"/>
    </source>
</evidence>
<dbReference type="InterPro" id="IPR017871">
    <property type="entry name" value="ABC_transporter-like_CS"/>
</dbReference>
<reference evidence="12 15" key="2">
    <citation type="submission" date="2019-02" db="EMBL/GenBank/DDBJ databases">
        <title>Complete genome sequence of Desulfobacter hydrogenophilus AcRS1.</title>
        <authorList>
            <person name="Marietou A."/>
            <person name="Lund M.B."/>
            <person name="Marshall I.P.G."/>
            <person name="Schreiber L."/>
            <person name="Jorgensen B."/>
        </authorList>
    </citation>
    <scope>NUCLEOTIDE SEQUENCE [LARGE SCALE GENOMIC DNA]</scope>
    <source>
        <strain evidence="12 15">AcRS1</strain>
    </source>
</reference>
<evidence type="ECO:0000259" key="10">
    <source>
        <dbReference type="PROSITE" id="PS50893"/>
    </source>
</evidence>
<feature type="transmembrane region" description="Helical" evidence="9">
    <location>
        <begin position="273"/>
        <end position="297"/>
    </location>
</feature>
<keyword evidence="4 9" id="KW-0812">Transmembrane</keyword>
<dbReference type="AlphaFoldDB" id="A0A328FED7"/>
<dbReference type="EMBL" id="QLNI01000008">
    <property type="protein sequence ID" value="RAM03041.1"/>
    <property type="molecule type" value="Genomic_DNA"/>
</dbReference>